<comment type="caution">
    <text evidence="3">The sequence shown here is derived from an EMBL/GenBank/DDBJ whole genome shotgun (WGS) entry which is preliminary data.</text>
</comment>
<dbReference type="Pfam" id="PF14771">
    <property type="entry name" value="DUF4476"/>
    <property type="match status" value="1"/>
</dbReference>
<dbReference type="RefSeq" id="WP_184198257.1">
    <property type="nucleotide sequence ID" value="NZ_JACHGW010000003.1"/>
</dbReference>
<keyword evidence="1" id="KW-0175">Coiled coil</keyword>
<feature type="coiled-coil region" evidence="1">
    <location>
        <begin position="81"/>
        <end position="108"/>
    </location>
</feature>
<dbReference type="EMBL" id="JACHGW010000003">
    <property type="protein sequence ID" value="MBB6051391.1"/>
    <property type="molecule type" value="Genomic_DNA"/>
</dbReference>
<reference evidence="3 4" key="1">
    <citation type="submission" date="2020-08" db="EMBL/GenBank/DDBJ databases">
        <title>Genomic Encyclopedia of Type Strains, Phase IV (KMG-IV): sequencing the most valuable type-strain genomes for metagenomic binning, comparative biology and taxonomic classification.</title>
        <authorList>
            <person name="Goeker M."/>
        </authorList>
    </citation>
    <scope>NUCLEOTIDE SEQUENCE [LARGE SCALE GENOMIC DNA]</scope>
    <source>
        <strain evidence="3 4">DSM 23562</strain>
    </source>
</reference>
<name>A0A7W9W7N1_ARMRO</name>
<organism evidence="3 4">
    <name type="scientific">Armatimonas rosea</name>
    <dbReference type="NCBI Taxonomy" id="685828"/>
    <lineage>
        <taxon>Bacteria</taxon>
        <taxon>Bacillati</taxon>
        <taxon>Armatimonadota</taxon>
        <taxon>Armatimonadia</taxon>
        <taxon>Armatimonadales</taxon>
        <taxon>Armatimonadaceae</taxon>
        <taxon>Armatimonas</taxon>
    </lineage>
</organism>
<keyword evidence="4" id="KW-1185">Reference proteome</keyword>
<evidence type="ECO:0000259" key="2">
    <source>
        <dbReference type="Pfam" id="PF14771"/>
    </source>
</evidence>
<evidence type="ECO:0000313" key="3">
    <source>
        <dbReference type="EMBL" id="MBB6051391.1"/>
    </source>
</evidence>
<proteinExistence type="predicted"/>
<accession>A0A7W9W7N1</accession>
<evidence type="ECO:0000313" key="4">
    <source>
        <dbReference type="Proteomes" id="UP000520814"/>
    </source>
</evidence>
<protein>
    <recommendedName>
        <fullName evidence="2">DUF4476 domain-containing protein</fullName>
    </recommendedName>
</protein>
<sequence>MKRQTIVMLATVVGMGALVPVWAQRERVRATTPEAMARDLGDDLREARGLLDRVLLASRGTVRENGGAREREVRRDGDSDRRRLELLLESSERNARDLEREISRLRNQGYSPSLDRSRERQAIRDSEFDQVLFSVHRARTASEEMRIVRQLAVGPWISVGQLRELIKVVDQPRDQEETAFLLYTRLTDPGRFYTVREVFKSSDSWENVCRRLGVR</sequence>
<gene>
    <name evidence="3" type="ORF">HNQ39_003201</name>
</gene>
<evidence type="ECO:0000256" key="1">
    <source>
        <dbReference type="SAM" id="Coils"/>
    </source>
</evidence>
<dbReference type="InterPro" id="IPR028011">
    <property type="entry name" value="DUF4476"/>
</dbReference>
<dbReference type="Proteomes" id="UP000520814">
    <property type="component" value="Unassembled WGS sequence"/>
</dbReference>
<dbReference type="AlphaFoldDB" id="A0A7W9W7N1"/>
<feature type="domain" description="DUF4476" evidence="2">
    <location>
        <begin position="123"/>
        <end position="204"/>
    </location>
</feature>